<evidence type="ECO:0000256" key="2">
    <source>
        <dbReference type="PROSITE-ProRule" id="PRU01282"/>
    </source>
</evidence>
<accession>A0A1S1NV70</accession>
<name>A0A1S1NV70_9GAMM</name>
<dbReference type="RefSeq" id="WP_070978425.1">
    <property type="nucleotide sequence ID" value="NZ_CP043420.1"/>
</dbReference>
<dbReference type="PANTHER" id="PTHR30041:SF8">
    <property type="entry name" value="PROTEIN YFFB"/>
    <property type="match status" value="1"/>
</dbReference>
<dbReference type="PROSITE" id="PS51353">
    <property type="entry name" value="ARSC"/>
    <property type="match status" value="1"/>
</dbReference>
<dbReference type="AlphaFoldDB" id="A0A1S1NV70"/>
<sequence length="119" mass="13551">MLTLYGLHNCDSCRRAQRALEAAGCTVDFVDLKQRSAEQGLDDALLDRLLEGADWRTLLNRRSRTWRELGEEERSDLDEDSARALMKSRPTLIKRPVVDDGTTLIIGHDPDGWRSLIDQ</sequence>
<evidence type="ECO:0000313" key="4">
    <source>
        <dbReference type="Proteomes" id="UP000322553"/>
    </source>
</evidence>
<dbReference type="InterPro" id="IPR006660">
    <property type="entry name" value="Arsenate_reductase-like"/>
</dbReference>
<organism evidence="3 4">
    <name type="scientific">Kushneria phosphatilytica</name>
    <dbReference type="NCBI Taxonomy" id="657387"/>
    <lineage>
        <taxon>Bacteria</taxon>
        <taxon>Pseudomonadati</taxon>
        <taxon>Pseudomonadota</taxon>
        <taxon>Gammaproteobacteria</taxon>
        <taxon>Oceanospirillales</taxon>
        <taxon>Halomonadaceae</taxon>
        <taxon>Kushneria</taxon>
    </lineage>
</organism>
<dbReference type="KEGG" id="kuy:FY550_13100"/>
<dbReference type="Gene3D" id="3.40.30.10">
    <property type="entry name" value="Glutaredoxin"/>
    <property type="match status" value="1"/>
</dbReference>
<dbReference type="SUPFAM" id="SSF52833">
    <property type="entry name" value="Thioredoxin-like"/>
    <property type="match status" value="1"/>
</dbReference>
<proteinExistence type="inferred from homology"/>
<keyword evidence="4" id="KW-1185">Reference proteome</keyword>
<evidence type="ECO:0000313" key="3">
    <source>
        <dbReference type="EMBL" id="QEL11982.1"/>
    </source>
</evidence>
<dbReference type="EMBL" id="CP043420">
    <property type="protein sequence ID" value="QEL11982.1"/>
    <property type="molecule type" value="Genomic_DNA"/>
</dbReference>
<gene>
    <name evidence="3" type="ORF">FY550_13100</name>
</gene>
<dbReference type="Proteomes" id="UP000322553">
    <property type="component" value="Chromosome"/>
</dbReference>
<protein>
    <submittedName>
        <fullName evidence="3">Arsenate reductase</fullName>
    </submittedName>
</protein>
<dbReference type="Pfam" id="PF03960">
    <property type="entry name" value="ArsC"/>
    <property type="match status" value="1"/>
</dbReference>
<evidence type="ECO:0000256" key="1">
    <source>
        <dbReference type="ARBA" id="ARBA00007198"/>
    </source>
</evidence>
<dbReference type="PANTHER" id="PTHR30041">
    <property type="entry name" value="ARSENATE REDUCTASE"/>
    <property type="match status" value="1"/>
</dbReference>
<dbReference type="OrthoDB" id="9803749at2"/>
<reference evidence="3 4" key="1">
    <citation type="submission" date="2019-08" db="EMBL/GenBank/DDBJ databases">
        <title>Complete genome sequence of Kushneria sp. YCWA18, a halophilic phosphate-solubilizing bacterium isolated from Daqiao saltern in China.</title>
        <authorList>
            <person name="Du G.-X."/>
            <person name="Qu L.-Y."/>
        </authorList>
    </citation>
    <scope>NUCLEOTIDE SEQUENCE [LARGE SCALE GENOMIC DNA]</scope>
    <source>
        <strain evidence="3 4">YCWA18</strain>
    </source>
</reference>
<comment type="similarity">
    <text evidence="1 2">Belongs to the ArsC family.</text>
</comment>
<dbReference type="InterPro" id="IPR036249">
    <property type="entry name" value="Thioredoxin-like_sf"/>
</dbReference>
<dbReference type="STRING" id="657387.BH688_08570"/>